<dbReference type="KEGG" id="plm:Plim_2983"/>
<gene>
    <name evidence="1" type="ordered locus">Plim_2983</name>
</gene>
<organism evidence="1 2">
    <name type="scientific">Planctopirus limnophila (strain ATCC 43296 / DSM 3776 / IFAM 1008 / Mu 290)</name>
    <name type="common">Planctomyces limnophilus</name>
    <dbReference type="NCBI Taxonomy" id="521674"/>
    <lineage>
        <taxon>Bacteria</taxon>
        <taxon>Pseudomonadati</taxon>
        <taxon>Planctomycetota</taxon>
        <taxon>Planctomycetia</taxon>
        <taxon>Planctomycetales</taxon>
        <taxon>Planctomycetaceae</taxon>
        <taxon>Planctopirus</taxon>
    </lineage>
</organism>
<dbReference type="HOGENOM" id="CLU_3357657_0_0_0"/>
<dbReference type="AlphaFoldDB" id="D5SS81"/>
<evidence type="ECO:0000313" key="1">
    <source>
        <dbReference type="EMBL" id="ADG68805.1"/>
    </source>
</evidence>
<dbReference type="STRING" id="521674.Plim_2983"/>
<reference evidence="1 2" key="1">
    <citation type="journal article" date="2010" name="Stand. Genomic Sci.">
        <title>Complete genome sequence of Planctomyces limnophilus type strain (Mu 290).</title>
        <authorList>
            <person name="Labutti K."/>
            <person name="Sikorski J."/>
            <person name="Schneider S."/>
            <person name="Nolan M."/>
            <person name="Lucas S."/>
            <person name="Glavina Del Rio T."/>
            <person name="Tice H."/>
            <person name="Cheng J.F."/>
            <person name="Goodwin L."/>
            <person name="Pitluck S."/>
            <person name="Liolios K."/>
            <person name="Ivanova N."/>
            <person name="Mavromatis K."/>
            <person name="Mikhailova N."/>
            <person name="Pati A."/>
            <person name="Chen A."/>
            <person name="Palaniappan K."/>
            <person name="Land M."/>
            <person name="Hauser L."/>
            <person name="Chang Y.J."/>
            <person name="Jeffries C.D."/>
            <person name="Tindall B.J."/>
            <person name="Rohde M."/>
            <person name="Goker M."/>
            <person name="Woyke T."/>
            <person name="Bristow J."/>
            <person name="Eisen J.A."/>
            <person name="Markowitz V."/>
            <person name="Hugenholtz P."/>
            <person name="Kyrpides N.C."/>
            <person name="Klenk H.P."/>
            <person name="Lapidus A."/>
        </authorList>
    </citation>
    <scope>NUCLEOTIDE SEQUENCE [LARGE SCALE GENOMIC DNA]</scope>
    <source>
        <strain evidence="2">ATCC 43296 / DSM 3776 / IFAM 1008 / 290</strain>
    </source>
</reference>
<keyword evidence="2" id="KW-1185">Reference proteome</keyword>
<proteinExistence type="predicted"/>
<accession>D5SS81</accession>
<sequence length="36" mass="4034">MQGLVIWGDGSQRFEVKESCFALYHVSLCGKCQLLS</sequence>
<dbReference type="EMBL" id="CP001744">
    <property type="protein sequence ID" value="ADG68805.1"/>
    <property type="molecule type" value="Genomic_DNA"/>
</dbReference>
<dbReference type="Proteomes" id="UP000002220">
    <property type="component" value="Chromosome"/>
</dbReference>
<evidence type="ECO:0000313" key="2">
    <source>
        <dbReference type="Proteomes" id="UP000002220"/>
    </source>
</evidence>
<protein>
    <submittedName>
        <fullName evidence="1">Uncharacterized protein</fullName>
    </submittedName>
</protein>
<name>D5SS81_PLAL2</name>